<dbReference type="RefSeq" id="WP_184921616.1">
    <property type="nucleotide sequence ID" value="NZ_JACHJR010000001.1"/>
</dbReference>
<protein>
    <submittedName>
        <fullName evidence="1">Uncharacterized protein</fullName>
    </submittedName>
</protein>
<dbReference type="AlphaFoldDB" id="A0A7W7WKQ4"/>
<dbReference type="InterPro" id="IPR023381">
    <property type="entry name" value="YP001051499.1-like_dom_sf"/>
</dbReference>
<evidence type="ECO:0000313" key="1">
    <source>
        <dbReference type="EMBL" id="MBB4950443.1"/>
    </source>
</evidence>
<comment type="caution">
    <text evidence="1">The sequence shown here is derived from an EMBL/GenBank/DDBJ whole genome shotgun (WGS) entry which is preliminary data.</text>
</comment>
<sequence length="213" mass="23452">METWQGLSESVAERLAAASSSERKVFAAGVAERLLSTHEALPEKEQAPFTLSLRPLLNSVWEGVLGDPTAFKAVNRRVAEYMLSEYCHNDGQDGPDDANEDAAATVLLAADTYLHGIAEFAVWASSRAVEIIHRREQSPTPEQVMAHIYDGVALPDLEAALVPDLLAELRRQLRDLDLIAGRAEDIRYSQLGLPVDLSIRLRVELRGPLSVRD</sequence>
<dbReference type="Proteomes" id="UP000573327">
    <property type="component" value="Unassembled WGS sequence"/>
</dbReference>
<reference evidence="1 2" key="1">
    <citation type="submission" date="2020-08" db="EMBL/GenBank/DDBJ databases">
        <title>Sequencing the genomes of 1000 actinobacteria strains.</title>
        <authorList>
            <person name="Klenk H.-P."/>
        </authorList>
    </citation>
    <scope>NUCLEOTIDE SEQUENCE [LARGE SCALE GENOMIC DNA]</scope>
    <source>
        <strain evidence="1 2">DSM 44786</strain>
    </source>
</reference>
<dbReference type="Gene3D" id="1.20.1590.10">
    <property type="entry name" value="YP_001051499.1 domain like"/>
    <property type="match status" value="1"/>
</dbReference>
<accession>A0A7W7WKQ4</accession>
<name>A0A7W7WKQ4_9ACTN</name>
<dbReference type="EMBL" id="JACHJR010000001">
    <property type="protein sequence ID" value="MBB4950443.1"/>
    <property type="molecule type" value="Genomic_DNA"/>
</dbReference>
<proteinExistence type="predicted"/>
<organism evidence="1 2">
    <name type="scientific">Kitasatospora gansuensis</name>
    <dbReference type="NCBI Taxonomy" id="258050"/>
    <lineage>
        <taxon>Bacteria</taxon>
        <taxon>Bacillati</taxon>
        <taxon>Actinomycetota</taxon>
        <taxon>Actinomycetes</taxon>
        <taxon>Kitasatosporales</taxon>
        <taxon>Streptomycetaceae</taxon>
        <taxon>Kitasatospora</taxon>
    </lineage>
</organism>
<gene>
    <name evidence="1" type="ORF">F4556_005978</name>
</gene>
<keyword evidence="2" id="KW-1185">Reference proteome</keyword>
<evidence type="ECO:0000313" key="2">
    <source>
        <dbReference type="Proteomes" id="UP000573327"/>
    </source>
</evidence>